<dbReference type="EMBL" id="AP019620">
    <property type="protein sequence ID" value="BBJ47004.1"/>
    <property type="molecule type" value="Genomic_DNA"/>
</dbReference>
<reference evidence="1 2" key="1">
    <citation type="journal article" date="2020" name="Int. J. Syst. Evol. Microbiol.">
        <title>Reclassification of Streptomyces castelarensis and Streptomyces sporoclivatus as later heterotypic synonyms of Streptomyces antimycoticus.</title>
        <authorList>
            <person name="Komaki H."/>
            <person name="Tamura T."/>
        </authorList>
    </citation>
    <scope>NUCLEOTIDE SEQUENCE [LARGE SCALE GENOMIC DNA]</scope>
    <source>
        <strain evidence="1 2">NBRC 100767</strain>
    </source>
</reference>
<name>A0A499UYD9_9ACTN</name>
<organism evidence="1 2">
    <name type="scientific">Streptomyces antimycoticus</name>
    <dbReference type="NCBI Taxonomy" id="68175"/>
    <lineage>
        <taxon>Bacteria</taxon>
        <taxon>Bacillati</taxon>
        <taxon>Actinomycetota</taxon>
        <taxon>Actinomycetes</taxon>
        <taxon>Kitasatosporales</taxon>
        <taxon>Streptomycetaceae</taxon>
        <taxon>Streptomyces</taxon>
        <taxon>Streptomyces violaceusniger group</taxon>
    </lineage>
</organism>
<evidence type="ECO:0000313" key="1">
    <source>
        <dbReference type="EMBL" id="BBJ47004.1"/>
    </source>
</evidence>
<evidence type="ECO:0000313" key="2">
    <source>
        <dbReference type="Proteomes" id="UP000463951"/>
    </source>
</evidence>
<protein>
    <submittedName>
        <fullName evidence="1">Uncharacterized protein</fullName>
    </submittedName>
</protein>
<accession>A0A499UYD9</accession>
<sequence>MAAEEPLLRSLLPKVPDEDVLRLRNAVTDGVRRGGPHLVLGLLQHPEPAPGRDHLYARLPPPARWARRMLMNKFRKILKDLKAD</sequence>
<proteinExistence type="predicted"/>
<dbReference type="AlphaFoldDB" id="A0A499UYD9"/>
<gene>
    <name evidence="1" type="ORF">SSPO_097220</name>
</gene>
<dbReference type="Proteomes" id="UP000463951">
    <property type="component" value="Chromosome"/>
</dbReference>